<dbReference type="InterPro" id="IPR025272">
    <property type="entry name" value="SocA_Panacea"/>
</dbReference>
<gene>
    <name evidence="2" type="ORF">LFWB_6690</name>
</gene>
<evidence type="ECO:0000313" key="3">
    <source>
        <dbReference type="Proteomes" id="UP000672038"/>
    </source>
</evidence>
<evidence type="ECO:0000313" key="2">
    <source>
        <dbReference type="EMBL" id="QTX03230.1"/>
    </source>
</evidence>
<keyword evidence="3" id="KW-1185">Reference proteome</keyword>
<dbReference type="Proteomes" id="UP000672038">
    <property type="component" value="Chromosome"/>
</dbReference>
<feature type="domain" description="Antitoxin SocA-like Panacea" evidence="1">
    <location>
        <begin position="29"/>
        <end position="79"/>
    </location>
</feature>
<dbReference type="AlphaFoldDB" id="A0A975IM93"/>
<sequence length="85" mass="9798">MEMKKVGGIYIFTMANYIIKKIEVNQSKLQKLLYYAHAKNLVDFKESLTNTGVEAWGSGPIFRNLFQQIKNYDKNAIIKEPIGKI</sequence>
<evidence type="ECO:0000259" key="1">
    <source>
        <dbReference type="Pfam" id="PF13274"/>
    </source>
</evidence>
<dbReference type="KEGG" id="pluf:LFWB_6690"/>
<organism evidence="2 3">
    <name type="scientific">Loofah witches'-broom phytoplasma</name>
    <dbReference type="NCBI Taxonomy" id="35773"/>
    <lineage>
        <taxon>Bacteria</taxon>
        <taxon>Bacillati</taxon>
        <taxon>Mycoplasmatota</taxon>
        <taxon>Mollicutes</taxon>
        <taxon>Acholeplasmatales</taxon>
        <taxon>Acholeplasmataceae</taxon>
        <taxon>Candidatus Phytoplasma</taxon>
        <taxon>16SrVIII (Loofah witches'-broom group)</taxon>
    </lineage>
</organism>
<accession>A0A975IM93</accession>
<dbReference type="EMBL" id="CP054393">
    <property type="protein sequence ID" value="QTX03230.1"/>
    <property type="molecule type" value="Genomic_DNA"/>
</dbReference>
<name>A0A975IM93_LOWBP</name>
<dbReference type="RefSeq" id="WP_246454216.1">
    <property type="nucleotide sequence ID" value="NZ_CP054393.1"/>
</dbReference>
<protein>
    <recommendedName>
        <fullName evidence="1">Antitoxin SocA-like Panacea domain-containing protein</fullName>
    </recommendedName>
</protein>
<proteinExistence type="predicted"/>
<reference evidence="2" key="1">
    <citation type="submission" date="2020-06" db="EMBL/GenBank/DDBJ databases">
        <title>Complete genome sequence of Candidatus Phytoplasma luffae NCHU2019.</title>
        <authorList>
            <person name="Cho S.-T."/>
            <person name="Tan C.-M."/>
            <person name="Li J.-R."/>
            <person name="Chien Y.-Y."/>
            <person name="Chiu Y.-C."/>
            <person name="Yang J.-Y."/>
            <person name="Kuo C.-H."/>
        </authorList>
    </citation>
    <scope>NUCLEOTIDE SEQUENCE</scope>
    <source>
        <strain evidence="2">NCHU2019</strain>
    </source>
</reference>
<dbReference type="Pfam" id="PF13274">
    <property type="entry name" value="SocA_Panacea"/>
    <property type="match status" value="1"/>
</dbReference>